<gene>
    <name evidence="3" type="ORF">P2L57_36055</name>
</gene>
<evidence type="ECO:0000313" key="4">
    <source>
        <dbReference type="Proteomes" id="UP001220022"/>
    </source>
</evidence>
<reference evidence="3 4" key="1">
    <citation type="submission" date="2023-03" db="EMBL/GenBank/DDBJ databases">
        <title>Draft genome sequence of type strain Streptomyces ferralitis JCM 14344.</title>
        <authorList>
            <person name="Klaysubun C."/>
            <person name="Duangmal K."/>
        </authorList>
    </citation>
    <scope>NUCLEOTIDE SEQUENCE [LARGE SCALE GENOMIC DNA]</scope>
    <source>
        <strain evidence="3 4">JCM 14344</strain>
    </source>
</reference>
<sequence>MRDLLGQAWRWPLYSAKRLLVSTIAVIAVLIAVSAINHSGTGHRHAAPAGSSPTSAPASTSPDTSASPSSTATNYSQAIDTARAFVTAWASHPAQKDEWLAGVTRYATTDFANSLGSVDPSNVHATKITGTLKLTDTGSSDQTSVAVPTDGGTVSVTLTADGTGGWQVSDLRPGAQAAE</sequence>
<dbReference type="RefSeq" id="WP_275822043.1">
    <property type="nucleotide sequence ID" value="NZ_BAAANM010000041.1"/>
</dbReference>
<feature type="transmembrane region" description="Helical" evidence="2">
    <location>
        <begin position="19"/>
        <end position="36"/>
    </location>
</feature>
<evidence type="ECO:0000256" key="1">
    <source>
        <dbReference type="SAM" id="MobiDB-lite"/>
    </source>
</evidence>
<keyword evidence="2" id="KW-1133">Transmembrane helix</keyword>
<organism evidence="3 4">
    <name type="scientific">Streptantibioticus ferralitis</name>
    <dbReference type="NCBI Taxonomy" id="236510"/>
    <lineage>
        <taxon>Bacteria</taxon>
        <taxon>Bacillati</taxon>
        <taxon>Actinomycetota</taxon>
        <taxon>Actinomycetes</taxon>
        <taxon>Kitasatosporales</taxon>
        <taxon>Streptomycetaceae</taxon>
        <taxon>Streptantibioticus</taxon>
    </lineage>
</organism>
<comment type="caution">
    <text evidence="3">The sequence shown here is derived from an EMBL/GenBank/DDBJ whole genome shotgun (WGS) entry which is preliminary data.</text>
</comment>
<accession>A0ABT5ZB41</accession>
<feature type="region of interest" description="Disordered" evidence="1">
    <location>
        <begin position="41"/>
        <end position="73"/>
    </location>
</feature>
<protein>
    <submittedName>
        <fullName evidence="3">Uncharacterized protein</fullName>
    </submittedName>
</protein>
<dbReference type="EMBL" id="JARHTQ010000043">
    <property type="protein sequence ID" value="MDF2260938.1"/>
    <property type="molecule type" value="Genomic_DNA"/>
</dbReference>
<feature type="compositionally biased region" description="Low complexity" evidence="1">
    <location>
        <begin position="47"/>
        <end position="73"/>
    </location>
</feature>
<proteinExistence type="predicted"/>
<keyword evidence="2" id="KW-0812">Transmembrane</keyword>
<name>A0ABT5ZB41_9ACTN</name>
<evidence type="ECO:0000256" key="2">
    <source>
        <dbReference type="SAM" id="Phobius"/>
    </source>
</evidence>
<keyword evidence="4" id="KW-1185">Reference proteome</keyword>
<dbReference type="Proteomes" id="UP001220022">
    <property type="component" value="Unassembled WGS sequence"/>
</dbReference>
<evidence type="ECO:0000313" key="3">
    <source>
        <dbReference type="EMBL" id="MDF2260938.1"/>
    </source>
</evidence>
<keyword evidence="2" id="KW-0472">Membrane</keyword>